<comment type="caution">
    <text evidence="5">The sequence shown here is derived from an EMBL/GenBank/DDBJ whole genome shotgun (WGS) entry which is preliminary data.</text>
</comment>
<keyword evidence="6" id="KW-1185">Reference proteome</keyword>
<dbReference type="PANTHER" id="PTHR10291:SF43">
    <property type="entry name" value="DEHYDRODOLICHYL DIPHOSPHATE SYNTHASE COMPLEX SUBUNIT DHDDS"/>
    <property type="match status" value="1"/>
</dbReference>
<dbReference type="PANTHER" id="PTHR10291">
    <property type="entry name" value="DEHYDRODOLICHYL DIPHOSPHATE SYNTHASE FAMILY MEMBER"/>
    <property type="match status" value="1"/>
</dbReference>
<evidence type="ECO:0000256" key="1">
    <source>
        <dbReference type="ARBA" id="ARBA00005432"/>
    </source>
</evidence>
<dbReference type="EMBL" id="JAAIUW010000006">
    <property type="protein sequence ID" value="KAF7829052.1"/>
    <property type="molecule type" value="Genomic_DNA"/>
</dbReference>
<dbReference type="InterPro" id="IPR018520">
    <property type="entry name" value="UPP_synth-like_CS"/>
</dbReference>
<keyword evidence="2 3" id="KW-0808">Transferase</keyword>
<organism evidence="5 6">
    <name type="scientific">Senna tora</name>
    <dbReference type="NCBI Taxonomy" id="362788"/>
    <lineage>
        <taxon>Eukaryota</taxon>
        <taxon>Viridiplantae</taxon>
        <taxon>Streptophyta</taxon>
        <taxon>Embryophyta</taxon>
        <taxon>Tracheophyta</taxon>
        <taxon>Spermatophyta</taxon>
        <taxon>Magnoliopsida</taxon>
        <taxon>eudicotyledons</taxon>
        <taxon>Gunneridae</taxon>
        <taxon>Pentapetalae</taxon>
        <taxon>rosids</taxon>
        <taxon>fabids</taxon>
        <taxon>Fabales</taxon>
        <taxon>Fabaceae</taxon>
        <taxon>Caesalpinioideae</taxon>
        <taxon>Cassia clade</taxon>
        <taxon>Senna</taxon>
    </lineage>
</organism>
<evidence type="ECO:0000313" key="6">
    <source>
        <dbReference type="Proteomes" id="UP000634136"/>
    </source>
</evidence>
<dbReference type="Proteomes" id="UP000634136">
    <property type="component" value="Unassembled WGS sequence"/>
</dbReference>
<gene>
    <name evidence="5" type="ORF">G2W53_020216</name>
</gene>
<dbReference type="Gene3D" id="3.40.1180.10">
    <property type="entry name" value="Decaprenyl diphosphate synthase-like"/>
    <property type="match status" value="1"/>
</dbReference>
<dbReference type="GO" id="GO:0016094">
    <property type="term" value="P:polyprenol biosynthetic process"/>
    <property type="evidence" value="ECO:0007669"/>
    <property type="project" value="TreeGrafter"/>
</dbReference>
<name>A0A834TVN8_9FABA</name>
<dbReference type="PROSITE" id="PS01066">
    <property type="entry name" value="UPP_SYNTHASE"/>
    <property type="match status" value="1"/>
</dbReference>
<dbReference type="HAMAP" id="MF_01139">
    <property type="entry name" value="ISPT"/>
    <property type="match status" value="1"/>
</dbReference>
<sequence length="354" mass="40046">MEKRAGGITSHLFGGFCSLLRRCMFGVLSVGPVPNHIAFIMDGNRRYAKKRNMAEGDGHKAGFSALLSILRYCYELGVKYVSVYAFSIDNFKRRPKEVQSLMDLMREKIEEILEQESIVNEYGIRLHFIGNLQLLTEPVRVAMEKAMRVTAHNNQRVLLICIAYTSRDEMVHAVQESCKDKRNEVQASKVDKGSNGVIAKIDEDLKRNDIDTRAQHSGNDHQNENKDCCSSNSSSSVLTGVEGAGDNYREAKSTPCSGVVDRIEESSYKEDELPTIKLVDVEKNMYMSVAPDPDILIRTSGETRLSNFLLWQTSTCPLYSPAALWPEIGLWNLVWAVLNFQRHHSYLEKKKKQS</sequence>
<comment type="similarity">
    <text evidence="1 3">Belongs to the UPP synthase family.</text>
</comment>
<protein>
    <recommendedName>
        <fullName evidence="3">Alkyl transferase</fullName>
        <ecNumber evidence="3">2.5.1.-</ecNumber>
    </recommendedName>
</protein>
<proteinExistence type="inferred from homology"/>
<dbReference type="InterPro" id="IPR036424">
    <property type="entry name" value="UPP_synth-like_sf"/>
</dbReference>
<dbReference type="EC" id="2.5.1.-" evidence="3"/>
<feature type="compositionally biased region" description="Basic and acidic residues" evidence="4">
    <location>
        <begin position="213"/>
        <end position="227"/>
    </location>
</feature>
<feature type="region of interest" description="Disordered" evidence="4">
    <location>
        <begin position="213"/>
        <end position="234"/>
    </location>
</feature>
<evidence type="ECO:0000256" key="3">
    <source>
        <dbReference type="RuleBase" id="RU363018"/>
    </source>
</evidence>
<dbReference type="AlphaFoldDB" id="A0A834TVN8"/>
<dbReference type="CDD" id="cd00475">
    <property type="entry name" value="Cis_IPPS"/>
    <property type="match status" value="1"/>
</dbReference>
<reference evidence="5" key="1">
    <citation type="submission" date="2020-09" db="EMBL/GenBank/DDBJ databases">
        <title>Genome-Enabled Discovery of Anthraquinone Biosynthesis in Senna tora.</title>
        <authorList>
            <person name="Kang S.-H."/>
            <person name="Pandey R.P."/>
            <person name="Lee C.-M."/>
            <person name="Sim J.-S."/>
            <person name="Jeong J.-T."/>
            <person name="Choi B.-S."/>
            <person name="Jung M."/>
            <person name="Ginzburg D."/>
            <person name="Zhao K."/>
            <person name="Won S.Y."/>
            <person name="Oh T.-J."/>
            <person name="Yu Y."/>
            <person name="Kim N.-H."/>
            <person name="Lee O.R."/>
            <person name="Lee T.-H."/>
            <person name="Bashyal P."/>
            <person name="Kim T.-S."/>
            <person name="Lee W.-H."/>
            <person name="Kawkins C."/>
            <person name="Kim C.-K."/>
            <person name="Kim J.S."/>
            <person name="Ahn B.O."/>
            <person name="Rhee S.Y."/>
            <person name="Sohng J.K."/>
        </authorList>
    </citation>
    <scope>NUCLEOTIDE SEQUENCE</scope>
    <source>
        <tissue evidence="5">Leaf</tissue>
    </source>
</reference>
<dbReference type="NCBIfam" id="TIGR00055">
    <property type="entry name" value="uppS"/>
    <property type="match status" value="1"/>
</dbReference>
<accession>A0A834TVN8</accession>
<evidence type="ECO:0000256" key="4">
    <source>
        <dbReference type="SAM" id="MobiDB-lite"/>
    </source>
</evidence>
<dbReference type="SUPFAM" id="SSF64005">
    <property type="entry name" value="Undecaprenyl diphosphate synthase"/>
    <property type="match status" value="2"/>
</dbReference>
<dbReference type="GO" id="GO:0045547">
    <property type="term" value="F:ditrans,polycis-polyprenyl diphosphate synthase [(2E,6E)-farnesyl diphosphate specific] activity"/>
    <property type="evidence" value="ECO:0007669"/>
    <property type="project" value="TreeGrafter"/>
</dbReference>
<dbReference type="Pfam" id="PF01255">
    <property type="entry name" value="Prenyltransf"/>
    <property type="match status" value="2"/>
</dbReference>
<dbReference type="InterPro" id="IPR001441">
    <property type="entry name" value="UPP_synth-like"/>
</dbReference>
<dbReference type="OrthoDB" id="4173905at2759"/>
<dbReference type="GO" id="GO:0005783">
    <property type="term" value="C:endoplasmic reticulum"/>
    <property type="evidence" value="ECO:0007669"/>
    <property type="project" value="TreeGrafter"/>
</dbReference>
<evidence type="ECO:0000313" key="5">
    <source>
        <dbReference type="EMBL" id="KAF7829052.1"/>
    </source>
</evidence>
<evidence type="ECO:0000256" key="2">
    <source>
        <dbReference type="ARBA" id="ARBA00022679"/>
    </source>
</evidence>